<evidence type="ECO:0000313" key="7">
    <source>
        <dbReference type="Proteomes" id="UP000785783"/>
    </source>
</evidence>
<feature type="domain" description="Carbohydrate kinase FGGY C-terminal" evidence="5">
    <location>
        <begin position="283"/>
        <end position="425"/>
    </location>
</feature>
<feature type="domain" description="Carbohydrate kinase FGGY N-terminal" evidence="4">
    <location>
        <begin position="4"/>
        <end position="240"/>
    </location>
</feature>
<dbReference type="PIRSF" id="PIRSF000538">
    <property type="entry name" value="GlpK"/>
    <property type="match status" value="1"/>
</dbReference>
<dbReference type="Gene3D" id="3.30.420.40">
    <property type="match status" value="2"/>
</dbReference>
<dbReference type="Proteomes" id="UP000785783">
    <property type="component" value="Unassembled WGS sequence"/>
</dbReference>
<keyword evidence="2" id="KW-0808">Transferase</keyword>
<evidence type="ECO:0000256" key="3">
    <source>
        <dbReference type="ARBA" id="ARBA00022777"/>
    </source>
</evidence>
<organism evidence="6 7">
    <name type="scientific">PS1 clade bacterium</name>
    <dbReference type="NCBI Taxonomy" id="2175152"/>
    <lineage>
        <taxon>Bacteria</taxon>
        <taxon>Pseudomonadati</taxon>
        <taxon>Pseudomonadota</taxon>
        <taxon>Alphaproteobacteria</taxon>
        <taxon>PS1 clade</taxon>
    </lineage>
</organism>
<name>A0A937L2K6_9PROT</name>
<accession>A0A937L2K6</accession>
<dbReference type="GO" id="GO:0016301">
    <property type="term" value="F:kinase activity"/>
    <property type="evidence" value="ECO:0007669"/>
    <property type="project" value="UniProtKB-KW"/>
</dbReference>
<dbReference type="PANTHER" id="PTHR43095">
    <property type="entry name" value="SUGAR KINASE"/>
    <property type="match status" value="1"/>
</dbReference>
<dbReference type="SUPFAM" id="SSF53067">
    <property type="entry name" value="Actin-like ATPase domain"/>
    <property type="match status" value="2"/>
</dbReference>
<dbReference type="Pfam" id="PF02782">
    <property type="entry name" value="FGGY_C"/>
    <property type="match status" value="1"/>
</dbReference>
<comment type="caution">
    <text evidence="6">The sequence shown here is derived from an EMBL/GenBank/DDBJ whole genome shotgun (WGS) entry which is preliminary data.</text>
</comment>
<evidence type="ECO:0000256" key="1">
    <source>
        <dbReference type="ARBA" id="ARBA00009156"/>
    </source>
</evidence>
<sequence length="484" mass="50810">MEVFLGIDLGASALKACLIGGDGKTVARARADYATAHPQPGMSEQNPADWRAALLAALGQLAKTTDLEGVQAISFSGGAHIGVLCDGDGAPLHPAIMWSDQRAHEEAAQLAADGKVAALAGNAPNATWTLPQLIWLKTHKPNIIAATQKLFFAKDWMAAQLTGAHVSDASEAVGSLMSDLEGNWHDDLTAMSGLTPAALPKIIPIGAQAGTVSDEAAAAFGLPRVPVYQGAIDTSMEWLCAAPLDKHTATLKLASAGVISFTTAAATRFPPVSYYPHVLDGLSYHAAGMSDCMGALDFVRTNFTPKLDARAFETAAAHAPAGADGVFFFPFLSGARAPFWDAALTAEMRGLTRAHDQSAIARAAYEGVGHVLSAIWHDMTDKLGHRPDALHLLGGGGHSDFFCQMLADMLGVTLRRGGETDCAFATALFAAAVHRGEKPDLLAHAAYAANGQFTPDKAAHSVYARLHEGFMARFADSSYEPSEE</sequence>
<dbReference type="EMBL" id="JADHOK010000013">
    <property type="protein sequence ID" value="MBL6761456.1"/>
    <property type="molecule type" value="Genomic_DNA"/>
</dbReference>
<keyword evidence="3" id="KW-0418">Kinase</keyword>
<dbReference type="AlphaFoldDB" id="A0A937L2K6"/>
<dbReference type="GO" id="GO:0005975">
    <property type="term" value="P:carbohydrate metabolic process"/>
    <property type="evidence" value="ECO:0007669"/>
    <property type="project" value="InterPro"/>
</dbReference>
<evidence type="ECO:0000313" key="6">
    <source>
        <dbReference type="EMBL" id="MBL6761456.1"/>
    </source>
</evidence>
<dbReference type="InterPro" id="IPR018485">
    <property type="entry name" value="FGGY_C"/>
</dbReference>
<dbReference type="InterPro" id="IPR000577">
    <property type="entry name" value="Carb_kinase_FGGY"/>
</dbReference>
<proteinExistence type="inferred from homology"/>
<protein>
    <recommendedName>
        <fullName evidence="8">Carbohydrate kinase</fullName>
    </recommendedName>
</protein>
<evidence type="ECO:0000259" key="4">
    <source>
        <dbReference type="Pfam" id="PF00370"/>
    </source>
</evidence>
<dbReference type="InterPro" id="IPR018484">
    <property type="entry name" value="FGGY_N"/>
</dbReference>
<dbReference type="PANTHER" id="PTHR43095:SF5">
    <property type="entry name" value="XYLULOSE KINASE"/>
    <property type="match status" value="1"/>
</dbReference>
<reference evidence="6" key="1">
    <citation type="submission" date="2020-10" db="EMBL/GenBank/DDBJ databases">
        <title>Microbiome of the Black Sea water column analyzed by genome centric metagenomics.</title>
        <authorList>
            <person name="Cabello-Yeves P.J."/>
            <person name="Callieri C."/>
            <person name="Picazo A."/>
            <person name="Mehrshad M."/>
            <person name="Haro-Moreno J.M."/>
            <person name="Roda-Garcia J."/>
            <person name="Dzembekova N."/>
            <person name="Slabakova V."/>
            <person name="Slabakova N."/>
            <person name="Moncheva S."/>
            <person name="Rodriguez-Valera F."/>
        </authorList>
    </citation>
    <scope>NUCLEOTIDE SEQUENCE</scope>
    <source>
        <strain evidence="6">BS307-5m-G5</strain>
    </source>
</reference>
<evidence type="ECO:0000259" key="5">
    <source>
        <dbReference type="Pfam" id="PF02782"/>
    </source>
</evidence>
<comment type="similarity">
    <text evidence="1">Belongs to the FGGY kinase family.</text>
</comment>
<dbReference type="InterPro" id="IPR050406">
    <property type="entry name" value="FGGY_Carb_Kinase"/>
</dbReference>
<evidence type="ECO:0000256" key="2">
    <source>
        <dbReference type="ARBA" id="ARBA00022679"/>
    </source>
</evidence>
<gene>
    <name evidence="6" type="ORF">ISQ19_02035</name>
</gene>
<dbReference type="Pfam" id="PF00370">
    <property type="entry name" value="FGGY_N"/>
    <property type="match status" value="1"/>
</dbReference>
<evidence type="ECO:0008006" key="8">
    <source>
        <dbReference type="Google" id="ProtNLM"/>
    </source>
</evidence>
<dbReference type="InterPro" id="IPR043129">
    <property type="entry name" value="ATPase_NBD"/>
</dbReference>